<dbReference type="Proteomes" id="UP000814140">
    <property type="component" value="Unassembled WGS sequence"/>
</dbReference>
<name>A0ACB8T3K7_9AGAM</name>
<evidence type="ECO:0000313" key="1">
    <source>
        <dbReference type="EMBL" id="KAI0062715.1"/>
    </source>
</evidence>
<reference evidence="1" key="2">
    <citation type="journal article" date="2022" name="New Phytol.">
        <title>Evolutionary transition to the ectomycorrhizal habit in the genomes of a hyperdiverse lineage of mushroom-forming fungi.</title>
        <authorList>
            <person name="Looney B."/>
            <person name="Miyauchi S."/>
            <person name="Morin E."/>
            <person name="Drula E."/>
            <person name="Courty P.E."/>
            <person name="Kohler A."/>
            <person name="Kuo A."/>
            <person name="LaButti K."/>
            <person name="Pangilinan J."/>
            <person name="Lipzen A."/>
            <person name="Riley R."/>
            <person name="Andreopoulos W."/>
            <person name="He G."/>
            <person name="Johnson J."/>
            <person name="Nolan M."/>
            <person name="Tritt A."/>
            <person name="Barry K.W."/>
            <person name="Grigoriev I.V."/>
            <person name="Nagy L.G."/>
            <person name="Hibbett D."/>
            <person name="Henrissat B."/>
            <person name="Matheny P.B."/>
            <person name="Labbe J."/>
            <person name="Martin F.M."/>
        </authorList>
    </citation>
    <scope>NUCLEOTIDE SEQUENCE</scope>
    <source>
        <strain evidence="1">HHB10654</strain>
    </source>
</reference>
<reference evidence="1" key="1">
    <citation type="submission" date="2021-03" db="EMBL/GenBank/DDBJ databases">
        <authorList>
            <consortium name="DOE Joint Genome Institute"/>
            <person name="Ahrendt S."/>
            <person name="Looney B.P."/>
            <person name="Miyauchi S."/>
            <person name="Morin E."/>
            <person name="Drula E."/>
            <person name="Courty P.E."/>
            <person name="Chicoki N."/>
            <person name="Fauchery L."/>
            <person name="Kohler A."/>
            <person name="Kuo A."/>
            <person name="Labutti K."/>
            <person name="Pangilinan J."/>
            <person name="Lipzen A."/>
            <person name="Riley R."/>
            <person name="Andreopoulos W."/>
            <person name="He G."/>
            <person name="Johnson J."/>
            <person name="Barry K.W."/>
            <person name="Grigoriev I.V."/>
            <person name="Nagy L."/>
            <person name="Hibbett D."/>
            <person name="Henrissat B."/>
            <person name="Matheny P.B."/>
            <person name="Labbe J."/>
            <person name="Martin F."/>
        </authorList>
    </citation>
    <scope>NUCLEOTIDE SEQUENCE</scope>
    <source>
        <strain evidence="1">HHB10654</strain>
    </source>
</reference>
<evidence type="ECO:0000313" key="2">
    <source>
        <dbReference type="Proteomes" id="UP000814140"/>
    </source>
</evidence>
<accession>A0ACB8T3K7</accession>
<dbReference type="EMBL" id="MU277206">
    <property type="protein sequence ID" value="KAI0062715.1"/>
    <property type="molecule type" value="Genomic_DNA"/>
</dbReference>
<gene>
    <name evidence="1" type="ORF">BV25DRAFT_1825239</name>
</gene>
<keyword evidence="2" id="KW-1185">Reference proteome</keyword>
<organism evidence="1 2">
    <name type="scientific">Artomyces pyxidatus</name>
    <dbReference type="NCBI Taxonomy" id="48021"/>
    <lineage>
        <taxon>Eukaryota</taxon>
        <taxon>Fungi</taxon>
        <taxon>Dikarya</taxon>
        <taxon>Basidiomycota</taxon>
        <taxon>Agaricomycotina</taxon>
        <taxon>Agaricomycetes</taxon>
        <taxon>Russulales</taxon>
        <taxon>Auriscalpiaceae</taxon>
        <taxon>Artomyces</taxon>
    </lineage>
</organism>
<protein>
    <submittedName>
        <fullName evidence="1">Beta-glucosidase 1A</fullName>
    </submittedName>
</protein>
<comment type="caution">
    <text evidence="1">The sequence shown here is derived from an EMBL/GenBank/DDBJ whole genome shotgun (WGS) entry which is preliminary data.</text>
</comment>
<sequence>MPGIKSFSKTFQWGFATASYQIEGSPDADGKGPSIWDTHTHKPSITLDGLNGDTATESYKLWREDISLLKSYGVAAHRFSLSWSRIIPDGSRHSRVNQAGIDYYRAYIQELLNNGIRPYVTLYHWDLPDALHQSYGGWLNKDEIVKDFVYYAETCFSAFGDLVKDWITLNEPWCVANLGYGTGVNAPGRSSDRKRCAAGDSKTEPWIVIHNQILAHAYTVQAYDNSYRETQEGQIGVALDSFWFEPYDDAPENVAAAQRAMDFRLGLLADPIFKGAYPPSMKKILGDRLRDFTSEELEVLHAGCTDFFGLNTYTTMLVKDGGVSDVLGHVTSTFTRKDGTVLGTESHVGWMRDYAPGFRKLLNYVHNTYKKPIFVTENGFPAKGENDKPFSDAIKDTDRVAYFRGYVNAMLDAHSEDGVDIRGYFAWSLLDNFEWADGYTTRFGVTYVDFATQERTPKDSAIFLTDFFKKHVPGQRSS</sequence>
<proteinExistence type="predicted"/>